<organism evidence="4">
    <name type="scientific">Taenia asiatica</name>
    <name type="common">Asian tapeworm</name>
    <dbReference type="NCBI Taxonomy" id="60517"/>
    <lineage>
        <taxon>Eukaryota</taxon>
        <taxon>Metazoa</taxon>
        <taxon>Spiralia</taxon>
        <taxon>Lophotrochozoa</taxon>
        <taxon>Platyhelminthes</taxon>
        <taxon>Cestoda</taxon>
        <taxon>Eucestoda</taxon>
        <taxon>Cyclophyllidea</taxon>
        <taxon>Taeniidae</taxon>
        <taxon>Taenia</taxon>
    </lineage>
</organism>
<accession>A0A0R3VVU2</accession>
<evidence type="ECO:0000256" key="1">
    <source>
        <dbReference type="SAM" id="MobiDB-lite"/>
    </source>
</evidence>
<proteinExistence type="predicted"/>
<gene>
    <name evidence="2" type="ORF">TASK_LOCUS1527</name>
</gene>
<keyword evidence="3" id="KW-1185">Reference proteome</keyword>
<evidence type="ECO:0000313" key="2">
    <source>
        <dbReference type="EMBL" id="VDK23195.1"/>
    </source>
</evidence>
<evidence type="ECO:0000313" key="4">
    <source>
        <dbReference type="WBParaSite" id="TASK_0000152601-mRNA-1"/>
    </source>
</evidence>
<name>A0A0R3VVU2_TAEAS</name>
<reference evidence="2 3" key="2">
    <citation type="submission" date="2018-11" db="EMBL/GenBank/DDBJ databases">
        <authorList>
            <consortium name="Pathogen Informatics"/>
        </authorList>
    </citation>
    <scope>NUCLEOTIDE SEQUENCE [LARGE SCALE GENOMIC DNA]</scope>
</reference>
<dbReference type="AlphaFoldDB" id="A0A0R3VVU2"/>
<evidence type="ECO:0000313" key="3">
    <source>
        <dbReference type="Proteomes" id="UP000282613"/>
    </source>
</evidence>
<dbReference type="WBParaSite" id="TASK_0000152601-mRNA-1">
    <property type="protein sequence ID" value="TASK_0000152601-mRNA-1"/>
    <property type="gene ID" value="TASK_0000152601"/>
</dbReference>
<feature type="compositionally biased region" description="Low complexity" evidence="1">
    <location>
        <begin position="76"/>
        <end position="102"/>
    </location>
</feature>
<dbReference type="OrthoDB" id="6269139at2759"/>
<feature type="region of interest" description="Disordered" evidence="1">
    <location>
        <begin position="40"/>
        <end position="103"/>
    </location>
</feature>
<reference evidence="4" key="1">
    <citation type="submission" date="2017-02" db="UniProtKB">
        <authorList>
            <consortium name="WormBaseParasite"/>
        </authorList>
    </citation>
    <scope>IDENTIFICATION</scope>
</reference>
<protein>
    <submittedName>
        <fullName evidence="2 4">Uncharacterized protein</fullName>
    </submittedName>
</protein>
<dbReference type="EMBL" id="UYRS01000424">
    <property type="protein sequence ID" value="VDK23195.1"/>
    <property type="molecule type" value="Genomic_DNA"/>
</dbReference>
<sequence>MFSFVGPRYDLEVEYADSGFCEEYPSDWECYFDWIPPLNRKRRPAGDGTFCSSSNSPLREYKDPLSIQSEPQLPRPSTSAPSPLVPTPSTSRSVSSLLPSAPGTEPLGAYLLRRFLDCDDNGASAAKQPGASQAE</sequence>
<dbReference type="Proteomes" id="UP000282613">
    <property type="component" value="Unassembled WGS sequence"/>
</dbReference>